<dbReference type="SUPFAM" id="SSF56574">
    <property type="entry name" value="Serpins"/>
    <property type="match status" value="2"/>
</dbReference>
<dbReference type="InterPro" id="IPR042178">
    <property type="entry name" value="Serpin_sf_1"/>
</dbReference>
<dbReference type="SMART" id="SM00093">
    <property type="entry name" value="SERPIN"/>
    <property type="match status" value="1"/>
</dbReference>
<name>A0A370H3S3_9NOCA</name>
<protein>
    <submittedName>
        <fullName evidence="3">Serine protease inhibitor</fullName>
    </submittedName>
</protein>
<sequence length="388" mass="40659">MRDGARLAGVQTSLLPHVAAANDLTGRWCAVAGTDDFVLSGCGAWPLLGVLATAANEPVRSELAAAVGLSADDAQSAALRLLSELADAETVAGALGVWVRDDVELHEQWARSLPDGVVEKLTGQAALDAWADRHTAGLIERLPLSVTGDTLLVLATAVVARTAWLQPFHDDVLEPSDGPWRGHRGRGLSRDSQHLRDAAILSGAAPVTRVVVRGTGDLDVHLLLGDGTPGEVLGTGFGALDGSVEAHTDLPIGTEAPGLAVRKTRAVADTLRIQLPPFEIRSSHDLLAHPDLFGLRTATDGTRDRFPAISTTPLRVDSAAQDALARFTRDGFEAAAVTAIALTRAAAAFRPRPAVEISATFDRPFGFLAVHRPTGLVIVAGWVARPPG</sequence>
<evidence type="ECO:0000259" key="2">
    <source>
        <dbReference type="SMART" id="SM00093"/>
    </source>
</evidence>
<dbReference type="InterPro" id="IPR023796">
    <property type="entry name" value="Serpin_dom"/>
</dbReference>
<dbReference type="EMBL" id="QQAZ01000005">
    <property type="protein sequence ID" value="RDI50687.1"/>
    <property type="molecule type" value="Genomic_DNA"/>
</dbReference>
<feature type="domain" description="Serpin" evidence="2">
    <location>
        <begin position="22"/>
        <end position="386"/>
    </location>
</feature>
<dbReference type="PANTHER" id="PTHR11461">
    <property type="entry name" value="SERINE PROTEASE INHIBITOR, SERPIN"/>
    <property type="match status" value="1"/>
</dbReference>
<dbReference type="Gene3D" id="3.30.497.10">
    <property type="entry name" value="Antithrombin, subunit I, domain 2"/>
    <property type="match status" value="2"/>
</dbReference>
<comment type="caution">
    <text evidence="3">The sequence shown here is derived from an EMBL/GenBank/DDBJ whole genome shotgun (WGS) entry which is preliminary data.</text>
</comment>
<dbReference type="STRING" id="1210089.GCA_001613165_02620"/>
<reference evidence="3 4" key="1">
    <citation type="submission" date="2018-07" db="EMBL/GenBank/DDBJ databases">
        <title>Genomic Encyclopedia of Type Strains, Phase IV (KMG-IV): sequencing the most valuable type-strain genomes for metagenomic binning, comparative biology and taxonomic classification.</title>
        <authorList>
            <person name="Goeker M."/>
        </authorList>
    </citation>
    <scope>NUCLEOTIDE SEQUENCE [LARGE SCALE GENOMIC DNA]</scope>
    <source>
        <strain evidence="3 4">DSM 44952</strain>
    </source>
</reference>
<keyword evidence="4" id="KW-1185">Reference proteome</keyword>
<evidence type="ECO:0000256" key="1">
    <source>
        <dbReference type="RuleBase" id="RU000411"/>
    </source>
</evidence>
<dbReference type="GO" id="GO:0004867">
    <property type="term" value="F:serine-type endopeptidase inhibitor activity"/>
    <property type="evidence" value="ECO:0007669"/>
    <property type="project" value="InterPro"/>
</dbReference>
<evidence type="ECO:0000313" key="3">
    <source>
        <dbReference type="EMBL" id="RDI50687.1"/>
    </source>
</evidence>
<dbReference type="InterPro" id="IPR000215">
    <property type="entry name" value="Serpin_fam"/>
</dbReference>
<dbReference type="GO" id="GO:0005615">
    <property type="term" value="C:extracellular space"/>
    <property type="evidence" value="ECO:0007669"/>
    <property type="project" value="InterPro"/>
</dbReference>
<proteinExistence type="inferred from homology"/>
<dbReference type="AlphaFoldDB" id="A0A370H3S3"/>
<dbReference type="InterPro" id="IPR036186">
    <property type="entry name" value="Serpin_sf"/>
</dbReference>
<accession>A0A370H3S3</accession>
<comment type="similarity">
    <text evidence="1">Belongs to the serpin family.</text>
</comment>
<dbReference type="Pfam" id="PF00079">
    <property type="entry name" value="Serpin"/>
    <property type="match status" value="2"/>
</dbReference>
<dbReference type="Proteomes" id="UP000255355">
    <property type="component" value="Unassembled WGS sequence"/>
</dbReference>
<organism evidence="3 4">
    <name type="scientific">Nocardia mexicana</name>
    <dbReference type="NCBI Taxonomy" id="279262"/>
    <lineage>
        <taxon>Bacteria</taxon>
        <taxon>Bacillati</taxon>
        <taxon>Actinomycetota</taxon>
        <taxon>Actinomycetes</taxon>
        <taxon>Mycobacteriales</taxon>
        <taxon>Nocardiaceae</taxon>
        <taxon>Nocardia</taxon>
    </lineage>
</organism>
<dbReference type="PANTHER" id="PTHR11461:SF211">
    <property type="entry name" value="GH10112P-RELATED"/>
    <property type="match status" value="1"/>
</dbReference>
<evidence type="ECO:0000313" key="4">
    <source>
        <dbReference type="Proteomes" id="UP000255355"/>
    </source>
</evidence>
<gene>
    <name evidence="3" type="ORF">DFR68_105164</name>
</gene>